<keyword evidence="2" id="KW-1185">Reference proteome</keyword>
<dbReference type="VEuPathDB" id="FungiDB:Malapachy_2605"/>
<evidence type="ECO:0000313" key="1">
    <source>
        <dbReference type="EMBL" id="KOS15503.1"/>
    </source>
</evidence>
<dbReference type="RefSeq" id="XP_017993135.1">
    <property type="nucleotide sequence ID" value="XM_018137093.1"/>
</dbReference>
<reference evidence="1 2" key="1">
    <citation type="submission" date="2015-07" db="EMBL/GenBank/DDBJ databases">
        <title>Draft Genome Sequence of Malassezia furfur CBS1878 and Malassezia pachydermatis CBS1879.</title>
        <authorList>
            <person name="Triana S."/>
            <person name="Ohm R."/>
            <person name="Gonzalez A."/>
            <person name="DeCock H."/>
            <person name="Restrepo S."/>
            <person name="Celis A."/>
        </authorList>
    </citation>
    <scope>NUCLEOTIDE SEQUENCE [LARGE SCALE GENOMIC DNA]</scope>
    <source>
        <strain evidence="1 2">CBS 1879</strain>
    </source>
</reference>
<comment type="caution">
    <text evidence="1">The sequence shown here is derived from an EMBL/GenBank/DDBJ whole genome shotgun (WGS) entry which is preliminary data.</text>
</comment>
<dbReference type="OrthoDB" id="3356769at2759"/>
<name>A0A0N0RSI6_9BASI</name>
<dbReference type="AlphaFoldDB" id="A0A0N0RSI6"/>
<dbReference type="Proteomes" id="UP000037751">
    <property type="component" value="Unassembled WGS sequence"/>
</dbReference>
<evidence type="ECO:0000313" key="2">
    <source>
        <dbReference type="Proteomes" id="UP000037751"/>
    </source>
</evidence>
<dbReference type="EMBL" id="LGAV01000002">
    <property type="protein sequence ID" value="KOS15503.1"/>
    <property type="molecule type" value="Genomic_DNA"/>
</dbReference>
<organism evidence="1 2">
    <name type="scientific">Malassezia pachydermatis</name>
    <dbReference type="NCBI Taxonomy" id="77020"/>
    <lineage>
        <taxon>Eukaryota</taxon>
        <taxon>Fungi</taxon>
        <taxon>Dikarya</taxon>
        <taxon>Basidiomycota</taxon>
        <taxon>Ustilaginomycotina</taxon>
        <taxon>Malasseziomycetes</taxon>
        <taxon>Malasseziales</taxon>
        <taxon>Malasseziaceae</taxon>
        <taxon>Malassezia</taxon>
    </lineage>
</organism>
<proteinExistence type="predicted"/>
<protein>
    <submittedName>
        <fullName evidence="1">Uncharacterized protein</fullName>
    </submittedName>
</protein>
<accession>A0A0N0RSI6</accession>
<gene>
    <name evidence="1" type="ORF">Malapachy_2605</name>
</gene>
<dbReference type="GeneID" id="28728968"/>
<sequence>MQRGSQAEARRAAGLPVLPREVMYRIVHALSHPASEGDAASVQALLRLSAVCHIVRDWALSALYDVLVLPRHVRDFRKWYARMRAAQPPFPSIGYVRALFVGIDDITRLTQTSAGWESELLRFLHYHGSTIEYLSLWQTESRALLRDAAQVSGQHSHAAWAVGEHLFDEAPAAAPEPSSSHWEDQDMPQWLRDELAHAPTDQVARQHMAHFPLVPRAAPQPLAWRQRPRPRLCTPRCLSIVMHYPFYENERPDLFAKMIVWSCVEELDVYVPMELDKSLQLLSTLIHTPTRRLRISSAHTTLAIESLASAPWSNACDVLAHLLRHATLHEALLQEMRGRGVSAPEVLRAACLRHLAQMPAAAADIPPPTIPGLRLCFTSPHQAVWGKLRHRLWDFRERAQYGEEGAWAELLRSPT</sequence>